<keyword evidence="2" id="KW-1185">Reference proteome</keyword>
<gene>
    <name evidence="1" type="ORF">BSTOLATCC_MIC33246</name>
</gene>
<sequence>MRLISIFIIIEININEKFSLTCVASIIMLSYSHFIINQGCSKSFIIYGEENFVTSHSKAIPINHQKLALKFIWNHILFLQIHHHGFITQRSSKESIQPSRRFNIKSYSLARLSNFNK</sequence>
<name>A0AAU9JCH5_9CILI</name>
<evidence type="ECO:0000313" key="1">
    <source>
        <dbReference type="EMBL" id="CAG9323346.1"/>
    </source>
</evidence>
<proteinExistence type="predicted"/>
<reference evidence="1" key="1">
    <citation type="submission" date="2021-09" db="EMBL/GenBank/DDBJ databases">
        <authorList>
            <consortium name="AG Swart"/>
            <person name="Singh M."/>
            <person name="Singh A."/>
            <person name="Seah K."/>
            <person name="Emmerich C."/>
        </authorList>
    </citation>
    <scope>NUCLEOTIDE SEQUENCE</scope>
    <source>
        <strain evidence="1">ATCC30299</strain>
    </source>
</reference>
<accession>A0AAU9JCH5</accession>
<dbReference type="EMBL" id="CAJZBQ010000033">
    <property type="protein sequence ID" value="CAG9323346.1"/>
    <property type="molecule type" value="Genomic_DNA"/>
</dbReference>
<evidence type="ECO:0000313" key="2">
    <source>
        <dbReference type="Proteomes" id="UP001162131"/>
    </source>
</evidence>
<dbReference type="AlphaFoldDB" id="A0AAU9JCH5"/>
<dbReference type="Proteomes" id="UP001162131">
    <property type="component" value="Unassembled WGS sequence"/>
</dbReference>
<protein>
    <submittedName>
        <fullName evidence="1">Uncharacterized protein</fullName>
    </submittedName>
</protein>
<organism evidence="1 2">
    <name type="scientific">Blepharisma stoltei</name>
    <dbReference type="NCBI Taxonomy" id="1481888"/>
    <lineage>
        <taxon>Eukaryota</taxon>
        <taxon>Sar</taxon>
        <taxon>Alveolata</taxon>
        <taxon>Ciliophora</taxon>
        <taxon>Postciliodesmatophora</taxon>
        <taxon>Heterotrichea</taxon>
        <taxon>Heterotrichida</taxon>
        <taxon>Blepharismidae</taxon>
        <taxon>Blepharisma</taxon>
    </lineage>
</organism>
<comment type="caution">
    <text evidence="1">The sequence shown here is derived from an EMBL/GenBank/DDBJ whole genome shotgun (WGS) entry which is preliminary data.</text>
</comment>